<feature type="signal peptide" evidence="2">
    <location>
        <begin position="1"/>
        <end position="30"/>
    </location>
</feature>
<organism evidence="3 4">
    <name type="scientific">Linum tenue</name>
    <dbReference type="NCBI Taxonomy" id="586396"/>
    <lineage>
        <taxon>Eukaryota</taxon>
        <taxon>Viridiplantae</taxon>
        <taxon>Streptophyta</taxon>
        <taxon>Embryophyta</taxon>
        <taxon>Tracheophyta</taxon>
        <taxon>Spermatophyta</taxon>
        <taxon>Magnoliopsida</taxon>
        <taxon>eudicotyledons</taxon>
        <taxon>Gunneridae</taxon>
        <taxon>Pentapetalae</taxon>
        <taxon>rosids</taxon>
        <taxon>fabids</taxon>
        <taxon>Malpighiales</taxon>
        <taxon>Linaceae</taxon>
        <taxon>Linum</taxon>
    </lineage>
</organism>
<feature type="non-terminal residue" evidence="3">
    <location>
        <position position="1"/>
    </location>
</feature>
<feature type="region of interest" description="Disordered" evidence="1">
    <location>
        <begin position="32"/>
        <end position="68"/>
    </location>
</feature>
<feature type="compositionally biased region" description="Polar residues" evidence="1">
    <location>
        <begin position="39"/>
        <end position="51"/>
    </location>
</feature>
<feature type="region of interest" description="Disordered" evidence="1">
    <location>
        <begin position="113"/>
        <end position="133"/>
    </location>
</feature>
<reference evidence="3" key="1">
    <citation type="submission" date="2022-08" db="EMBL/GenBank/DDBJ databases">
        <authorList>
            <person name="Gutierrez-Valencia J."/>
        </authorList>
    </citation>
    <scope>NUCLEOTIDE SEQUENCE</scope>
</reference>
<keyword evidence="2" id="KW-0732">Signal</keyword>
<protein>
    <submittedName>
        <fullName evidence="3">Uncharacterized protein</fullName>
    </submittedName>
</protein>
<evidence type="ECO:0000313" key="3">
    <source>
        <dbReference type="EMBL" id="CAI0476751.1"/>
    </source>
</evidence>
<comment type="caution">
    <text evidence="3">The sequence shown here is derived from an EMBL/GenBank/DDBJ whole genome shotgun (WGS) entry which is preliminary data.</text>
</comment>
<evidence type="ECO:0000256" key="2">
    <source>
        <dbReference type="SAM" id="SignalP"/>
    </source>
</evidence>
<evidence type="ECO:0000256" key="1">
    <source>
        <dbReference type="SAM" id="MobiDB-lite"/>
    </source>
</evidence>
<sequence>TKYRAGEQLQLVLLLLFIVVFPSETTLAAAQQKDKADTRLQQQAPGVQGSPNAELGGNGYPKSGSCARNRESGWVLSWRLKWWRAPRMWRRSTSRGDMKFSISPTWLAPCHGQPLSRPGRLDSQGRPNGPIRREADCGQRFWRRLRWRG</sequence>
<evidence type="ECO:0000313" key="4">
    <source>
        <dbReference type="Proteomes" id="UP001154282"/>
    </source>
</evidence>
<dbReference type="EMBL" id="CAMGYJ010000009">
    <property type="protein sequence ID" value="CAI0476751.1"/>
    <property type="molecule type" value="Genomic_DNA"/>
</dbReference>
<dbReference type="Proteomes" id="UP001154282">
    <property type="component" value="Unassembled WGS sequence"/>
</dbReference>
<keyword evidence="4" id="KW-1185">Reference proteome</keyword>
<accession>A0AAV0Q2W7</accession>
<proteinExistence type="predicted"/>
<feature type="chain" id="PRO_5043639707" evidence="2">
    <location>
        <begin position="31"/>
        <end position="149"/>
    </location>
</feature>
<dbReference type="AlphaFoldDB" id="A0AAV0Q2W7"/>
<name>A0AAV0Q2W7_9ROSI</name>
<gene>
    <name evidence="3" type="ORF">LITE_LOCUS40916</name>
</gene>